<dbReference type="Pfam" id="PF00239">
    <property type="entry name" value="Resolvase"/>
    <property type="match status" value="1"/>
</dbReference>
<dbReference type="InterPro" id="IPR006118">
    <property type="entry name" value="Recombinase_CS"/>
</dbReference>
<evidence type="ECO:0000256" key="2">
    <source>
        <dbReference type="ARBA" id="ARBA00022908"/>
    </source>
</evidence>
<keyword evidence="4" id="KW-0233">DNA recombination</keyword>
<keyword evidence="3" id="KW-0238">DNA-binding</keyword>
<dbReference type="AlphaFoldDB" id="A0A439DTW3"/>
<dbReference type="Pfam" id="PF02796">
    <property type="entry name" value="HTH_7"/>
    <property type="match status" value="1"/>
</dbReference>
<dbReference type="GO" id="GO:0015074">
    <property type="term" value="P:DNA integration"/>
    <property type="evidence" value="ECO:0007669"/>
    <property type="project" value="UniProtKB-KW"/>
</dbReference>
<dbReference type="CDD" id="cd03768">
    <property type="entry name" value="SR_ResInv"/>
    <property type="match status" value="1"/>
</dbReference>
<dbReference type="SUPFAM" id="SSF46689">
    <property type="entry name" value="Homeodomain-like"/>
    <property type="match status" value="1"/>
</dbReference>
<gene>
    <name evidence="7" type="ORF">MELE44368_18835</name>
</gene>
<dbReference type="GO" id="GO:0003677">
    <property type="term" value="F:DNA binding"/>
    <property type="evidence" value="ECO:0007669"/>
    <property type="project" value="UniProtKB-KW"/>
</dbReference>
<reference evidence="7 8" key="1">
    <citation type="submission" date="2013-06" db="EMBL/GenBank/DDBJ databases">
        <title>The draft sequence of the Mycobacterium elephantis genome.</title>
        <authorList>
            <person name="Pettersson F.B."/>
            <person name="Das S."/>
            <person name="Dasgupta S."/>
            <person name="Bhattacharya A."/>
            <person name="Kirsebom L.A."/>
        </authorList>
    </citation>
    <scope>NUCLEOTIDE SEQUENCE [LARGE SCALE GENOMIC DNA]</scope>
    <source>
        <strain evidence="7 8">DSM 44368</strain>
    </source>
</reference>
<feature type="active site" description="O-(5'-phospho-DNA)-serine intermediate" evidence="5">
    <location>
        <position position="11"/>
    </location>
</feature>
<dbReference type="PROSITE" id="PS51736">
    <property type="entry name" value="RECOMBINASES_3"/>
    <property type="match status" value="1"/>
</dbReference>
<evidence type="ECO:0000256" key="5">
    <source>
        <dbReference type="PIRSR" id="PIRSR606118-50"/>
    </source>
</evidence>
<dbReference type="InterPro" id="IPR006119">
    <property type="entry name" value="Resolv_N"/>
</dbReference>
<dbReference type="Proteomes" id="UP000287177">
    <property type="component" value="Unassembled WGS sequence"/>
</dbReference>
<accession>A0A439DTW3</accession>
<dbReference type="EMBL" id="ATDN01000015">
    <property type="protein sequence ID" value="RWA19965.1"/>
    <property type="molecule type" value="Genomic_DNA"/>
</dbReference>
<feature type="domain" description="Resolvase/invertase-type recombinase catalytic" evidence="6">
    <location>
        <begin position="3"/>
        <end position="136"/>
    </location>
</feature>
<evidence type="ECO:0000313" key="7">
    <source>
        <dbReference type="EMBL" id="RWA19965.1"/>
    </source>
</evidence>
<dbReference type="Gene3D" id="3.40.50.1390">
    <property type="entry name" value="Resolvase, N-terminal catalytic domain"/>
    <property type="match status" value="1"/>
</dbReference>
<proteinExistence type="inferred from homology"/>
<dbReference type="PROSITE" id="PS00398">
    <property type="entry name" value="RECOMBINASES_2"/>
    <property type="match status" value="1"/>
</dbReference>
<dbReference type="Gene3D" id="1.10.10.60">
    <property type="entry name" value="Homeodomain-like"/>
    <property type="match status" value="1"/>
</dbReference>
<dbReference type="SUPFAM" id="SSF53041">
    <property type="entry name" value="Resolvase-like"/>
    <property type="match status" value="1"/>
</dbReference>
<dbReference type="InterPro" id="IPR050639">
    <property type="entry name" value="SSR_resolvase"/>
</dbReference>
<keyword evidence="8" id="KW-1185">Reference proteome</keyword>
<evidence type="ECO:0000256" key="3">
    <source>
        <dbReference type="ARBA" id="ARBA00023125"/>
    </source>
</evidence>
<organism evidence="7 8">
    <name type="scientific">Mycolicibacterium elephantis DSM 44368</name>
    <dbReference type="NCBI Taxonomy" id="1335622"/>
    <lineage>
        <taxon>Bacteria</taxon>
        <taxon>Bacillati</taxon>
        <taxon>Actinomycetota</taxon>
        <taxon>Actinomycetes</taxon>
        <taxon>Mycobacteriales</taxon>
        <taxon>Mycobacteriaceae</taxon>
        <taxon>Mycolicibacterium</taxon>
    </lineage>
</organism>
<dbReference type="InterPro" id="IPR036162">
    <property type="entry name" value="Resolvase-like_N_sf"/>
</dbReference>
<protein>
    <submittedName>
        <fullName evidence="7">DNA invertase</fullName>
    </submittedName>
</protein>
<comment type="caution">
    <text evidence="7">The sequence shown here is derived from an EMBL/GenBank/DDBJ whole genome shotgun (WGS) entry which is preliminary data.</text>
</comment>
<dbReference type="CDD" id="cd00569">
    <property type="entry name" value="HTH_Hin_like"/>
    <property type="match status" value="1"/>
</dbReference>
<evidence type="ECO:0000256" key="4">
    <source>
        <dbReference type="ARBA" id="ARBA00023172"/>
    </source>
</evidence>
<dbReference type="SMART" id="SM00857">
    <property type="entry name" value="Resolvase"/>
    <property type="match status" value="1"/>
</dbReference>
<dbReference type="InterPro" id="IPR006120">
    <property type="entry name" value="Resolvase_HTH_dom"/>
</dbReference>
<name>A0A439DTW3_9MYCO</name>
<dbReference type="GO" id="GO:0000150">
    <property type="term" value="F:DNA strand exchange activity"/>
    <property type="evidence" value="ECO:0007669"/>
    <property type="project" value="InterPro"/>
</dbReference>
<evidence type="ECO:0000313" key="8">
    <source>
        <dbReference type="Proteomes" id="UP000287177"/>
    </source>
</evidence>
<dbReference type="InterPro" id="IPR009057">
    <property type="entry name" value="Homeodomain-like_sf"/>
</dbReference>
<evidence type="ECO:0000259" key="6">
    <source>
        <dbReference type="PROSITE" id="PS51736"/>
    </source>
</evidence>
<sequence>MGHRVGYQRVSTVDQNTARQLDGVQLDKVFTDKASGMDTKRPELARALEYVREGDTLVVHSMDRLARNLEDLRRIVRELTGKGVRVEFVKESLAFTGEDSAMNTLLLSMLGAVAEFERSMILERQREGIALAKAAGKYTGRKAALTRAQAAKLRERLAGGESVTALARDYGISRQTVYNYAG</sequence>
<dbReference type="RefSeq" id="WP_128108699.1">
    <property type="nucleotide sequence ID" value="NZ_ATDN01000015.1"/>
</dbReference>
<keyword evidence="2" id="KW-0229">DNA integration</keyword>
<evidence type="ECO:0000256" key="1">
    <source>
        <dbReference type="ARBA" id="ARBA00009913"/>
    </source>
</evidence>
<dbReference type="PANTHER" id="PTHR30461">
    <property type="entry name" value="DNA-INVERTASE FROM LAMBDOID PROPHAGE"/>
    <property type="match status" value="1"/>
</dbReference>
<comment type="similarity">
    <text evidence="1">Belongs to the site-specific recombinase resolvase family.</text>
</comment>
<dbReference type="PANTHER" id="PTHR30461:SF26">
    <property type="entry name" value="RESOLVASE HOMOLOG YNEB"/>
    <property type="match status" value="1"/>
</dbReference>